<organism evidence="1 2">
    <name type="scientific">Myotis myotis</name>
    <name type="common">Greater mouse-eared bat</name>
    <name type="synonym">Vespertilio myotis</name>
    <dbReference type="NCBI Taxonomy" id="51298"/>
    <lineage>
        <taxon>Eukaryota</taxon>
        <taxon>Metazoa</taxon>
        <taxon>Chordata</taxon>
        <taxon>Craniata</taxon>
        <taxon>Vertebrata</taxon>
        <taxon>Euteleostomi</taxon>
        <taxon>Mammalia</taxon>
        <taxon>Eutheria</taxon>
        <taxon>Laurasiatheria</taxon>
        <taxon>Chiroptera</taxon>
        <taxon>Yangochiroptera</taxon>
        <taxon>Vespertilionidae</taxon>
        <taxon>Myotis</taxon>
    </lineage>
</organism>
<proteinExistence type="predicted"/>
<name>A0A7J7Y0F4_MYOMY</name>
<protein>
    <submittedName>
        <fullName evidence="1">Uncharacterized protein</fullName>
    </submittedName>
</protein>
<dbReference type="Proteomes" id="UP000527355">
    <property type="component" value="Unassembled WGS sequence"/>
</dbReference>
<evidence type="ECO:0000313" key="2">
    <source>
        <dbReference type="Proteomes" id="UP000527355"/>
    </source>
</evidence>
<reference evidence="1 2" key="1">
    <citation type="journal article" date="2020" name="Nature">
        <title>Six reference-quality genomes reveal evolution of bat adaptations.</title>
        <authorList>
            <person name="Jebb D."/>
            <person name="Huang Z."/>
            <person name="Pippel M."/>
            <person name="Hughes G.M."/>
            <person name="Lavrichenko K."/>
            <person name="Devanna P."/>
            <person name="Winkler S."/>
            <person name="Jermiin L.S."/>
            <person name="Skirmuntt E.C."/>
            <person name="Katzourakis A."/>
            <person name="Burkitt-Gray L."/>
            <person name="Ray D.A."/>
            <person name="Sullivan K.A.M."/>
            <person name="Roscito J.G."/>
            <person name="Kirilenko B.M."/>
            <person name="Davalos L.M."/>
            <person name="Corthals A.P."/>
            <person name="Power M.L."/>
            <person name="Jones G."/>
            <person name="Ransome R.D."/>
            <person name="Dechmann D.K.N."/>
            <person name="Locatelli A.G."/>
            <person name="Puechmaille S.J."/>
            <person name="Fedrigo O."/>
            <person name="Jarvis E.D."/>
            <person name="Hiller M."/>
            <person name="Vernes S.C."/>
            <person name="Myers E.W."/>
            <person name="Teeling E.C."/>
        </authorList>
    </citation>
    <scope>NUCLEOTIDE SEQUENCE [LARGE SCALE GENOMIC DNA]</scope>
    <source>
        <strain evidence="1">MMyoMyo1</strain>
        <tissue evidence="1">Flight muscle</tissue>
    </source>
</reference>
<evidence type="ECO:0000313" key="1">
    <source>
        <dbReference type="EMBL" id="KAF6355268.1"/>
    </source>
</evidence>
<dbReference type="AlphaFoldDB" id="A0A7J7Y0F4"/>
<comment type="caution">
    <text evidence="1">The sequence shown here is derived from an EMBL/GenBank/DDBJ whole genome shotgun (WGS) entry which is preliminary data.</text>
</comment>
<sequence>METKEKINKWDYIKIKSFCTAKETVNKTARKPTAWENIFANDITNRSLISKIYRELIQLNKRKIIQSKWAKDLNRHFSKEYIQKARRHMKISSKSLIIQEMQIKTTMRYHLTPVRMAIINKSTNNKCWRGCGEKGTLLHCWWECRLVQPLWKTVWSFLKKLKMELPFDPVISLLGIYTKKTEKPIRKDICSPMFIAAQFTIAKIWKQPKCP</sequence>
<accession>A0A7J7Y0F4</accession>
<dbReference type="EMBL" id="JABWUV010000005">
    <property type="protein sequence ID" value="KAF6355268.1"/>
    <property type="molecule type" value="Genomic_DNA"/>
</dbReference>
<keyword evidence="2" id="KW-1185">Reference proteome</keyword>
<gene>
    <name evidence="1" type="ORF">mMyoMyo1_011446</name>
</gene>